<gene>
    <name evidence="7" type="ORF">MUK42_19038</name>
</gene>
<evidence type="ECO:0000256" key="1">
    <source>
        <dbReference type="ARBA" id="ARBA00004123"/>
    </source>
</evidence>
<evidence type="ECO:0000313" key="7">
    <source>
        <dbReference type="EMBL" id="URD80337.1"/>
    </source>
</evidence>
<keyword evidence="3" id="KW-0238">DNA-binding</keyword>
<reference evidence="7" key="1">
    <citation type="submission" date="2022-05" db="EMBL/GenBank/DDBJ databases">
        <title>The Musa troglodytarum L. genome provides insights into the mechanism of non-climacteric behaviour and enrichment of carotenoids.</title>
        <authorList>
            <person name="Wang J."/>
        </authorList>
    </citation>
    <scope>NUCLEOTIDE SEQUENCE</scope>
    <source>
        <tissue evidence="7">Leaf</tissue>
    </source>
</reference>
<evidence type="ECO:0000256" key="5">
    <source>
        <dbReference type="ARBA" id="ARBA00023242"/>
    </source>
</evidence>
<dbReference type="Gene3D" id="2.170.150.80">
    <property type="entry name" value="NAC domain"/>
    <property type="match status" value="1"/>
</dbReference>
<proteinExistence type="predicted"/>
<feature type="domain" description="NAC" evidence="6">
    <location>
        <begin position="142"/>
        <end position="292"/>
    </location>
</feature>
<evidence type="ECO:0000256" key="4">
    <source>
        <dbReference type="ARBA" id="ARBA00023163"/>
    </source>
</evidence>
<dbReference type="Proteomes" id="UP001055439">
    <property type="component" value="Chromosome 10"/>
</dbReference>
<dbReference type="GO" id="GO:0005634">
    <property type="term" value="C:nucleus"/>
    <property type="evidence" value="ECO:0007669"/>
    <property type="project" value="UniProtKB-SubCell"/>
</dbReference>
<dbReference type="GO" id="GO:0006355">
    <property type="term" value="P:regulation of DNA-templated transcription"/>
    <property type="evidence" value="ECO:0007669"/>
    <property type="project" value="InterPro"/>
</dbReference>
<organism evidence="7 8">
    <name type="scientific">Musa troglodytarum</name>
    <name type="common">fe'i banana</name>
    <dbReference type="NCBI Taxonomy" id="320322"/>
    <lineage>
        <taxon>Eukaryota</taxon>
        <taxon>Viridiplantae</taxon>
        <taxon>Streptophyta</taxon>
        <taxon>Embryophyta</taxon>
        <taxon>Tracheophyta</taxon>
        <taxon>Spermatophyta</taxon>
        <taxon>Magnoliopsida</taxon>
        <taxon>Liliopsida</taxon>
        <taxon>Zingiberales</taxon>
        <taxon>Musaceae</taxon>
        <taxon>Musa</taxon>
    </lineage>
</organism>
<keyword evidence="5" id="KW-0539">Nucleus</keyword>
<keyword evidence="8" id="KW-1185">Reference proteome</keyword>
<sequence>MTAVAVSFIRVESLSLHADKAGLSSLRRLPLSSLYKLPTSLPSLPLPLYPSSNLHLRFRPSQRLAPPVVGDLETVGPFCGHRAYDREVLVSSESNLNSRRAAFSGVAAWKKESCFGSPGPLSRAKSCNLVSEFRRNMSTASLLPGFRFRPTDDELVGYYLKRKVDGLGTELDLIPVVQLYKYDPWDLPDKSFLPKRDMEWFFFCPRDRKYPNGLRTNRATVSGYWKAIGKDRKIGCEPSVFALRKTLVFYSGRAPGGERMDWMMHEYRLCENLHEGSSNFVGGFALCRVIKRNVRGMKTDDLHGESKAKRCPSSSDAFKFDPKGYSDKVLNSLEENSSRITNVSHRSTDSTPIASPDADREMRGFWESQVVSDASKTSSVDRGISRSMITIGNTAEREASPPSNLSPFSVNVIEEDFGVVGGFPGSGSLLAFPSPAYCMGLYGNARDITYQSLELDAPRDPSASHSGTETWNTTAPASVCRQDGEGEDESLWLHEDNLVVVI</sequence>
<dbReference type="AlphaFoldDB" id="A0A9E7EQM9"/>
<evidence type="ECO:0000313" key="8">
    <source>
        <dbReference type="Proteomes" id="UP001055439"/>
    </source>
</evidence>
<accession>A0A9E7EQM9</accession>
<dbReference type="GO" id="GO:0003677">
    <property type="term" value="F:DNA binding"/>
    <property type="evidence" value="ECO:0007669"/>
    <property type="project" value="UniProtKB-KW"/>
</dbReference>
<dbReference type="PROSITE" id="PS51005">
    <property type="entry name" value="NAC"/>
    <property type="match status" value="1"/>
</dbReference>
<dbReference type="OrthoDB" id="745777at2759"/>
<comment type="subcellular location">
    <subcellularLocation>
        <location evidence="1">Nucleus</location>
    </subcellularLocation>
</comment>
<dbReference type="FunFam" id="2.170.150.80:FF:000002">
    <property type="entry name" value="Nac domain-containing protein 86"/>
    <property type="match status" value="1"/>
</dbReference>
<dbReference type="EMBL" id="CP097503">
    <property type="protein sequence ID" value="URD80337.1"/>
    <property type="molecule type" value="Genomic_DNA"/>
</dbReference>
<dbReference type="InterPro" id="IPR003441">
    <property type="entry name" value="NAC-dom"/>
</dbReference>
<keyword evidence="4" id="KW-0804">Transcription</keyword>
<dbReference type="Pfam" id="PF02365">
    <property type="entry name" value="NAM"/>
    <property type="match status" value="1"/>
</dbReference>
<evidence type="ECO:0000256" key="2">
    <source>
        <dbReference type="ARBA" id="ARBA00023015"/>
    </source>
</evidence>
<evidence type="ECO:0000259" key="6">
    <source>
        <dbReference type="PROSITE" id="PS51005"/>
    </source>
</evidence>
<dbReference type="PANTHER" id="PTHR31744:SF208">
    <property type="entry name" value="(WILD MALAYSIAN BANANA) HYPOTHETICAL PROTEIN"/>
    <property type="match status" value="1"/>
</dbReference>
<dbReference type="SUPFAM" id="SSF101941">
    <property type="entry name" value="NAC domain"/>
    <property type="match status" value="1"/>
</dbReference>
<dbReference type="InterPro" id="IPR036093">
    <property type="entry name" value="NAC_dom_sf"/>
</dbReference>
<dbReference type="PANTHER" id="PTHR31744">
    <property type="entry name" value="PROTEIN CUP-SHAPED COTYLEDON 2-RELATED"/>
    <property type="match status" value="1"/>
</dbReference>
<name>A0A9E7EQM9_9LILI</name>
<keyword evidence="2" id="KW-0805">Transcription regulation</keyword>
<protein>
    <submittedName>
        <fullName evidence="7">No apical meristem (NAM) protein</fullName>
    </submittedName>
</protein>
<evidence type="ECO:0000256" key="3">
    <source>
        <dbReference type="ARBA" id="ARBA00023125"/>
    </source>
</evidence>